<sequence>MREILHIQEGLCGKRIGAKFREVVCREHGTDATGSYCGDSDVQLERVNVYYNEAGCDMYLESCLWISNQDLWIAFARVLSYNEDAEGLRTHCSTAYRNLEMSCIRTLLFPTDWDSFSISDLFCWFFSLVGNLVYCFWSKKSCDFFCFLIFYTVIMTHVFAVRRSLF</sequence>
<comment type="caution">
    <text evidence="4">The sequence shown here is derived from an EMBL/GenBank/DDBJ whole genome shotgun (WGS) entry which is preliminary data.</text>
</comment>
<dbReference type="InterPro" id="IPR013838">
    <property type="entry name" value="Beta-tubulin_BS"/>
</dbReference>
<comment type="subcellular location">
    <subcellularLocation>
        <location evidence="1">Cytoplasm</location>
        <location evidence="1">Cytoskeleton</location>
    </subcellularLocation>
</comment>
<accession>A0A8T2QHY1</accession>
<evidence type="ECO:0000256" key="1">
    <source>
        <dbReference type="ARBA" id="ARBA00004245"/>
    </source>
</evidence>
<reference evidence="4" key="1">
    <citation type="submission" date="2021-08" db="EMBL/GenBank/DDBJ databases">
        <title>WGS assembly of Ceratopteris richardii.</title>
        <authorList>
            <person name="Marchant D.B."/>
            <person name="Chen G."/>
            <person name="Jenkins J."/>
            <person name="Shu S."/>
            <person name="Leebens-Mack J."/>
            <person name="Grimwood J."/>
            <person name="Schmutz J."/>
            <person name="Soltis P."/>
            <person name="Soltis D."/>
            <person name="Chen Z.-H."/>
        </authorList>
    </citation>
    <scope>NUCLEOTIDE SEQUENCE</scope>
    <source>
        <strain evidence="4">Whitten #5841</strain>
        <tissue evidence="4">Leaf</tissue>
    </source>
</reference>
<dbReference type="OrthoDB" id="1662883at2759"/>
<dbReference type="SUPFAM" id="SSF52490">
    <property type="entry name" value="Tubulin nucleotide-binding domain-like"/>
    <property type="match status" value="1"/>
</dbReference>
<keyword evidence="5" id="KW-1185">Reference proteome</keyword>
<evidence type="ECO:0000256" key="3">
    <source>
        <dbReference type="SAM" id="Phobius"/>
    </source>
</evidence>
<dbReference type="Gene3D" id="3.40.50.1440">
    <property type="entry name" value="Tubulin/FtsZ, GTPase domain"/>
    <property type="match status" value="1"/>
</dbReference>
<dbReference type="InterPro" id="IPR036525">
    <property type="entry name" value="Tubulin/FtsZ_GTPase_sf"/>
</dbReference>
<dbReference type="EMBL" id="CM035439">
    <property type="protein sequence ID" value="KAH7283499.1"/>
    <property type="molecule type" value="Genomic_DNA"/>
</dbReference>
<keyword evidence="2" id="KW-0963">Cytoplasm</keyword>
<dbReference type="GO" id="GO:0005856">
    <property type="term" value="C:cytoskeleton"/>
    <property type="evidence" value="ECO:0007669"/>
    <property type="project" value="UniProtKB-SubCell"/>
</dbReference>
<dbReference type="PANTHER" id="PTHR36527:SF3">
    <property type="entry name" value="OS01G0282866 PROTEIN"/>
    <property type="match status" value="1"/>
</dbReference>
<keyword evidence="3" id="KW-0472">Membrane</keyword>
<dbReference type="AlphaFoldDB" id="A0A8T2QHY1"/>
<keyword evidence="3" id="KW-1133">Transmembrane helix</keyword>
<evidence type="ECO:0000313" key="5">
    <source>
        <dbReference type="Proteomes" id="UP000825935"/>
    </source>
</evidence>
<feature type="transmembrane region" description="Helical" evidence="3">
    <location>
        <begin position="144"/>
        <end position="161"/>
    </location>
</feature>
<gene>
    <name evidence="4" type="ORF">KP509_34G010000</name>
</gene>
<evidence type="ECO:0000256" key="2">
    <source>
        <dbReference type="ARBA" id="ARBA00023212"/>
    </source>
</evidence>
<proteinExistence type="predicted"/>
<keyword evidence="2" id="KW-0206">Cytoskeleton</keyword>
<dbReference type="Proteomes" id="UP000825935">
    <property type="component" value="Chromosome 34"/>
</dbReference>
<dbReference type="PROSITE" id="PS00228">
    <property type="entry name" value="TUBULIN_B_AUTOREG"/>
    <property type="match status" value="1"/>
</dbReference>
<keyword evidence="3" id="KW-0812">Transmembrane</keyword>
<protein>
    <submittedName>
        <fullName evidence="4">Uncharacterized protein</fullName>
    </submittedName>
</protein>
<dbReference type="PANTHER" id="PTHR36527">
    <property type="entry name" value="OS01G0282866 PROTEIN"/>
    <property type="match status" value="1"/>
</dbReference>
<evidence type="ECO:0000313" key="4">
    <source>
        <dbReference type="EMBL" id="KAH7283499.1"/>
    </source>
</evidence>
<name>A0A8T2QHY1_CERRI</name>
<organism evidence="4 5">
    <name type="scientific">Ceratopteris richardii</name>
    <name type="common">Triangle waterfern</name>
    <dbReference type="NCBI Taxonomy" id="49495"/>
    <lineage>
        <taxon>Eukaryota</taxon>
        <taxon>Viridiplantae</taxon>
        <taxon>Streptophyta</taxon>
        <taxon>Embryophyta</taxon>
        <taxon>Tracheophyta</taxon>
        <taxon>Polypodiopsida</taxon>
        <taxon>Polypodiidae</taxon>
        <taxon>Polypodiales</taxon>
        <taxon>Pteridineae</taxon>
        <taxon>Pteridaceae</taxon>
        <taxon>Parkerioideae</taxon>
        <taxon>Ceratopteris</taxon>
    </lineage>
</organism>
<feature type="transmembrane region" description="Helical" evidence="3">
    <location>
        <begin position="116"/>
        <end position="137"/>
    </location>
</feature>